<dbReference type="OrthoDB" id="2111555at2"/>
<feature type="signal peptide" evidence="2">
    <location>
        <begin position="1"/>
        <end position="25"/>
    </location>
</feature>
<accession>A0A0P8W2U3</accession>
<comment type="caution">
    <text evidence="3">The sequence shown here is derived from an EMBL/GenBank/DDBJ whole genome shotgun (WGS) entry which is preliminary data.</text>
</comment>
<evidence type="ECO:0000256" key="1">
    <source>
        <dbReference type="SAM" id="MobiDB-lite"/>
    </source>
</evidence>
<organism evidence="3 4">
    <name type="scientific">Oxobacter pfennigii</name>
    <dbReference type="NCBI Taxonomy" id="36849"/>
    <lineage>
        <taxon>Bacteria</taxon>
        <taxon>Bacillati</taxon>
        <taxon>Bacillota</taxon>
        <taxon>Clostridia</taxon>
        <taxon>Eubacteriales</taxon>
        <taxon>Clostridiaceae</taxon>
        <taxon>Oxobacter</taxon>
    </lineage>
</organism>
<reference evidence="3 4" key="1">
    <citation type="submission" date="2015-09" db="EMBL/GenBank/DDBJ databases">
        <title>Genome sequence of Oxobacter pfennigii DSM 3222.</title>
        <authorList>
            <person name="Poehlein A."/>
            <person name="Bengelsdorf F.R."/>
            <person name="Schiel-Bengelsdorf B."/>
            <person name="Duerre P."/>
            <person name="Daniel R."/>
        </authorList>
    </citation>
    <scope>NUCLEOTIDE SEQUENCE [LARGE SCALE GENOMIC DNA]</scope>
    <source>
        <strain evidence="3 4">DSM 3222</strain>
    </source>
</reference>
<dbReference type="PATRIC" id="fig|36849.3.peg.3835"/>
<evidence type="ECO:0000313" key="3">
    <source>
        <dbReference type="EMBL" id="KPU42863.1"/>
    </source>
</evidence>
<sequence length="193" mass="20759">MKFKSIVLTVTLAATLLAGCGSKPAENKPAETTPSPTQAAEPTKTADVVTTASIVDNADAFVKAISKDGTWIIATLNDLKIDQELVLDGEFKNGKKDANGNDAIQRKIGLYTQDDDHNVTARFTLTAPKLTINSPEARIQSGTFVGDVYVAAKNFQLVDAKIEGNLYFTTEEAQSTFKMDDKSSVTGVKELKK</sequence>
<dbReference type="STRING" id="36849.OXPF_36310"/>
<dbReference type="AlphaFoldDB" id="A0A0P8W2U3"/>
<name>A0A0P8W2U3_9CLOT</name>
<keyword evidence="4" id="KW-1185">Reference proteome</keyword>
<dbReference type="EMBL" id="LKET01000051">
    <property type="protein sequence ID" value="KPU42863.1"/>
    <property type="molecule type" value="Genomic_DNA"/>
</dbReference>
<evidence type="ECO:0000256" key="2">
    <source>
        <dbReference type="SAM" id="SignalP"/>
    </source>
</evidence>
<evidence type="ECO:0000313" key="4">
    <source>
        <dbReference type="Proteomes" id="UP000050326"/>
    </source>
</evidence>
<dbReference type="Proteomes" id="UP000050326">
    <property type="component" value="Unassembled WGS sequence"/>
</dbReference>
<protein>
    <recommendedName>
        <fullName evidence="5">LPS-assembly protein LptD</fullName>
    </recommendedName>
</protein>
<keyword evidence="2" id="KW-0732">Signal</keyword>
<feature type="compositionally biased region" description="Polar residues" evidence="1">
    <location>
        <begin position="30"/>
        <end position="40"/>
    </location>
</feature>
<dbReference type="RefSeq" id="WP_054876601.1">
    <property type="nucleotide sequence ID" value="NZ_LKET01000051.1"/>
</dbReference>
<dbReference type="PROSITE" id="PS51257">
    <property type="entry name" value="PROKAR_LIPOPROTEIN"/>
    <property type="match status" value="1"/>
</dbReference>
<evidence type="ECO:0008006" key="5">
    <source>
        <dbReference type="Google" id="ProtNLM"/>
    </source>
</evidence>
<proteinExistence type="predicted"/>
<feature type="chain" id="PRO_5039097473" description="LPS-assembly protein LptD" evidence="2">
    <location>
        <begin position="26"/>
        <end position="193"/>
    </location>
</feature>
<gene>
    <name evidence="3" type="ORF">OXPF_36310</name>
</gene>
<feature type="region of interest" description="Disordered" evidence="1">
    <location>
        <begin position="23"/>
        <end position="44"/>
    </location>
</feature>